<organism evidence="1">
    <name type="scientific">Anguilla anguilla</name>
    <name type="common">European freshwater eel</name>
    <name type="synonym">Muraena anguilla</name>
    <dbReference type="NCBI Taxonomy" id="7936"/>
    <lineage>
        <taxon>Eukaryota</taxon>
        <taxon>Metazoa</taxon>
        <taxon>Chordata</taxon>
        <taxon>Craniata</taxon>
        <taxon>Vertebrata</taxon>
        <taxon>Euteleostomi</taxon>
        <taxon>Actinopterygii</taxon>
        <taxon>Neopterygii</taxon>
        <taxon>Teleostei</taxon>
        <taxon>Anguilliformes</taxon>
        <taxon>Anguillidae</taxon>
        <taxon>Anguilla</taxon>
    </lineage>
</organism>
<protein>
    <submittedName>
        <fullName evidence="1">Uncharacterized protein</fullName>
    </submittedName>
</protein>
<reference evidence="1" key="1">
    <citation type="submission" date="2014-11" db="EMBL/GenBank/DDBJ databases">
        <authorList>
            <person name="Amaro Gonzalez C."/>
        </authorList>
    </citation>
    <scope>NUCLEOTIDE SEQUENCE</scope>
</reference>
<proteinExistence type="predicted"/>
<reference evidence="1" key="2">
    <citation type="journal article" date="2015" name="Fish Shellfish Immunol.">
        <title>Early steps in the European eel (Anguilla anguilla)-Vibrio vulnificus interaction in the gills: Role of the RtxA13 toxin.</title>
        <authorList>
            <person name="Callol A."/>
            <person name="Pajuelo D."/>
            <person name="Ebbesson L."/>
            <person name="Teles M."/>
            <person name="MacKenzie S."/>
            <person name="Amaro C."/>
        </authorList>
    </citation>
    <scope>NUCLEOTIDE SEQUENCE</scope>
</reference>
<sequence length="90" mass="10111">MPSIHAHTHTYTIHAHTYAHERAHIHTQKFHPTSVCISLVSGGVRRGVGEILPPRSHRQEQSEPAKVLLKIKAYLQHAAKCITTLQIHTV</sequence>
<accession>A0A0E9X4M4</accession>
<evidence type="ECO:0000313" key="1">
    <source>
        <dbReference type="EMBL" id="JAH96643.1"/>
    </source>
</evidence>
<dbReference type="EMBL" id="GBXM01011934">
    <property type="protein sequence ID" value="JAH96643.1"/>
    <property type="molecule type" value="Transcribed_RNA"/>
</dbReference>
<name>A0A0E9X4M4_ANGAN</name>
<dbReference type="AlphaFoldDB" id="A0A0E9X4M4"/>